<reference evidence="1 2" key="1">
    <citation type="submission" date="2012-08" db="EMBL/GenBank/DDBJ databases">
        <title>The Genome Sequence of Barnesiella intestinihominis YIT 11860.</title>
        <authorList>
            <consortium name="The Broad Institute Genome Sequencing Platform"/>
            <person name="Earl A."/>
            <person name="Ward D."/>
            <person name="Feldgarden M."/>
            <person name="Gevers D."/>
            <person name="Morotomi M."/>
            <person name="Walker B."/>
            <person name="Young S.K."/>
            <person name="Zeng Q."/>
            <person name="Gargeya S."/>
            <person name="Fitzgerald M."/>
            <person name="Haas B."/>
            <person name="Abouelleil A."/>
            <person name="Alvarado L."/>
            <person name="Arachchi H.M."/>
            <person name="Berlin A.M."/>
            <person name="Chapman S.B."/>
            <person name="Goldberg J."/>
            <person name="Griggs A."/>
            <person name="Gujja S."/>
            <person name="Hansen M."/>
            <person name="Howarth C."/>
            <person name="Imamovic A."/>
            <person name="Larimer J."/>
            <person name="McCowen C."/>
            <person name="Montmayeur A."/>
            <person name="Murphy C."/>
            <person name="Neiman D."/>
            <person name="Pearson M."/>
            <person name="Priest M."/>
            <person name="Roberts A."/>
            <person name="Saif S."/>
            <person name="Shea T."/>
            <person name="Sisk P."/>
            <person name="Sykes S."/>
            <person name="Wortman J."/>
            <person name="Nusbaum C."/>
            <person name="Birren B."/>
        </authorList>
    </citation>
    <scope>NUCLEOTIDE SEQUENCE [LARGE SCALE GENOMIC DNA]</scope>
    <source>
        <strain evidence="1 2">YIT 11860</strain>
    </source>
</reference>
<accession>K0X518</accession>
<name>K0X518_9BACT</name>
<dbReference type="STRING" id="742726.HMPREF9448_02105"/>
<dbReference type="AlphaFoldDB" id="K0X518"/>
<gene>
    <name evidence="1" type="ORF">HMPREF9448_02105</name>
</gene>
<sequence>MQIYNNYLHIILYESKKFESKTPLLEIKSKGNENFIES</sequence>
<comment type="caution">
    <text evidence="1">The sequence shown here is derived from an EMBL/GenBank/DDBJ whole genome shotgun (WGS) entry which is preliminary data.</text>
</comment>
<proteinExistence type="predicted"/>
<evidence type="ECO:0000313" key="2">
    <source>
        <dbReference type="Proteomes" id="UP000006044"/>
    </source>
</evidence>
<evidence type="ECO:0000313" key="1">
    <source>
        <dbReference type="EMBL" id="EJZ62754.1"/>
    </source>
</evidence>
<keyword evidence="2" id="KW-1185">Reference proteome</keyword>
<protein>
    <submittedName>
        <fullName evidence="1">Uncharacterized protein</fullName>
    </submittedName>
</protein>
<dbReference type="HOGENOM" id="CLU_3324980_0_0_10"/>
<dbReference type="EMBL" id="ADLE01000015">
    <property type="protein sequence ID" value="EJZ62754.1"/>
    <property type="molecule type" value="Genomic_DNA"/>
</dbReference>
<dbReference type="Proteomes" id="UP000006044">
    <property type="component" value="Unassembled WGS sequence"/>
</dbReference>
<organism evidence="1 2">
    <name type="scientific">Barnesiella intestinihominis YIT 11860</name>
    <dbReference type="NCBI Taxonomy" id="742726"/>
    <lineage>
        <taxon>Bacteria</taxon>
        <taxon>Pseudomonadati</taxon>
        <taxon>Bacteroidota</taxon>
        <taxon>Bacteroidia</taxon>
        <taxon>Bacteroidales</taxon>
        <taxon>Barnesiellaceae</taxon>
        <taxon>Barnesiella</taxon>
    </lineage>
</organism>